<dbReference type="EMBL" id="QWLB01000006">
    <property type="protein sequence ID" value="RIH93362.1"/>
    <property type="molecule type" value="Genomic_DNA"/>
</dbReference>
<name>A0A399FE74_9DEIN</name>
<keyword evidence="3" id="KW-1185">Reference proteome</keyword>
<reference evidence="2 3" key="1">
    <citation type="submission" date="2018-08" db="EMBL/GenBank/DDBJ databases">
        <title>Meiothermus granaticius genome AF-68 sequencing project.</title>
        <authorList>
            <person name="Da Costa M.S."/>
            <person name="Albuquerque L."/>
            <person name="Raposo P."/>
            <person name="Froufe H.J.C."/>
            <person name="Barroso C.S."/>
            <person name="Egas C."/>
        </authorList>
    </citation>
    <scope>NUCLEOTIDE SEQUENCE [LARGE SCALE GENOMIC DNA]</scope>
    <source>
        <strain evidence="2 3">AF-68</strain>
    </source>
</reference>
<proteinExistence type="predicted"/>
<dbReference type="InterPro" id="IPR012854">
    <property type="entry name" value="Cu_amine_oxidase-like_N"/>
</dbReference>
<gene>
    <name evidence="2" type="ORF">Mgrana_00618</name>
</gene>
<organism evidence="2 3">
    <name type="scientific">Meiothermus granaticius NBRC 107808</name>
    <dbReference type="NCBI Taxonomy" id="1227551"/>
    <lineage>
        <taxon>Bacteria</taxon>
        <taxon>Thermotogati</taxon>
        <taxon>Deinococcota</taxon>
        <taxon>Deinococci</taxon>
        <taxon>Thermales</taxon>
        <taxon>Thermaceae</taxon>
        <taxon>Meiothermus</taxon>
    </lineage>
</organism>
<evidence type="ECO:0000313" key="3">
    <source>
        <dbReference type="Proteomes" id="UP000266178"/>
    </source>
</evidence>
<evidence type="ECO:0000313" key="2">
    <source>
        <dbReference type="EMBL" id="RIH93362.1"/>
    </source>
</evidence>
<sequence length="585" mass="62675">MGLAFGAGFAILSLEMEPRPIAIFLFIAMFLSFAQPLATQQLIVDLEGGVSYLNGAPVSLNPAPRAQNGRSLLPLRETARVLGLPLEASNGGLRLGTLELYPNLKLARLNGAQVDFSEIGVIQNDTLFVFARTLETALGLNAVYDPLQRLLILTYIPGVNAKDTTRPVARFSTDKKEYRIGEPVQIIEYSYDPDGQPIALSFTGREEAYFTPGPKLITLVVTNRLGKSSEPYSLQINVLPEVMNTPRDYALKYAPLGRSFLDPINSSYPVLTPERTDTPTPLLFSDSPENVSQSGVLYADVVSGPARVLAYHVNVMPIPARLVLLATNLEGVPVNVAVSRLGATSATRVVAVLGQVSLMDFWNAAGQGQLTLQPGQTAMLYVSSPLLSGQGLNLMADLMTTGRVNWTLAMLEEGLFSPSTSVNPQGLSALLTNLPNLEPDGIHVRGTFPGAVRNLRVRLEGPVGRLVLGDGNADPFITGVDALTGAPSVLKGNYGVTYTIALENALGVAGAFVPRGGLYSGAIRVNGTLTPVPESGVLYRPDSPMLLFRASESDQVNLEFIPASGSFLPVNLLFYRLSPENVAKR</sequence>
<evidence type="ECO:0000259" key="1">
    <source>
        <dbReference type="Pfam" id="PF07833"/>
    </source>
</evidence>
<protein>
    <recommendedName>
        <fullName evidence="1">Copper amine oxidase-like N-terminal domain-containing protein</fullName>
    </recommendedName>
</protein>
<dbReference type="Proteomes" id="UP000266178">
    <property type="component" value="Unassembled WGS sequence"/>
</dbReference>
<comment type="caution">
    <text evidence="2">The sequence shown here is derived from an EMBL/GenBank/DDBJ whole genome shotgun (WGS) entry which is preliminary data.</text>
</comment>
<feature type="domain" description="Copper amine oxidase-like N-terminal" evidence="1">
    <location>
        <begin position="53"/>
        <end position="149"/>
    </location>
</feature>
<accession>A0A399FE74</accession>
<dbReference type="AlphaFoldDB" id="A0A399FE74"/>
<dbReference type="Pfam" id="PF07833">
    <property type="entry name" value="Cu_amine_oxidN1"/>
    <property type="match status" value="1"/>
</dbReference>